<evidence type="ECO:0000313" key="1">
    <source>
        <dbReference type="EMBL" id="ESO07617.1"/>
    </source>
</evidence>
<dbReference type="RefSeq" id="XP_009014228.1">
    <property type="nucleotide sequence ID" value="XM_009015980.1"/>
</dbReference>
<reference evidence="2" key="3">
    <citation type="submission" date="2015-06" db="UniProtKB">
        <authorList>
            <consortium name="EnsemblMetazoa"/>
        </authorList>
    </citation>
    <scope>IDENTIFICATION</scope>
</reference>
<dbReference type="EnsemblMetazoa" id="HelroT75787">
    <property type="protein sequence ID" value="HelroP75787"/>
    <property type="gene ID" value="HelroG75787"/>
</dbReference>
<reference evidence="1 3" key="2">
    <citation type="journal article" date="2013" name="Nature">
        <title>Insights into bilaterian evolution from three spiralian genomes.</title>
        <authorList>
            <person name="Simakov O."/>
            <person name="Marletaz F."/>
            <person name="Cho S.J."/>
            <person name="Edsinger-Gonzales E."/>
            <person name="Havlak P."/>
            <person name="Hellsten U."/>
            <person name="Kuo D.H."/>
            <person name="Larsson T."/>
            <person name="Lv J."/>
            <person name="Arendt D."/>
            <person name="Savage R."/>
            <person name="Osoegawa K."/>
            <person name="de Jong P."/>
            <person name="Grimwood J."/>
            <person name="Chapman J.A."/>
            <person name="Shapiro H."/>
            <person name="Aerts A."/>
            <person name="Otillar R.P."/>
            <person name="Terry A.Y."/>
            <person name="Boore J.L."/>
            <person name="Grigoriev I.V."/>
            <person name="Lindberg D.R."/>
            <person name="Seaver E.C."/>
            <person name="Weisblat D.A."/>
            <person name="Putnam N.H."/>
            <person name="Rokhsar D.S."/>
        </authorList>
    </citation>
    <scope>NUCLEOTIDE SEQUENCE</scope>
</reference>
<gene>
    <name evidence="2" type="primary">20215199</name>
    <name evidence="1" type="ORF">HELRODRAFT_75787</name>
</gene>
<dbReference type="InterPro" id="IPR015943">
    <property type="entry name" value="WD40/YVTN_repeat-like_dom_sf"/>
</dbReference>
<name>T1G2A1_HELRO</name>
<evidence type="ECO:0000313" key="2">
    <source>
        <dbReference type="EnsemblMetazoa" id="HelroP75787"/>
    </source>
</evidence>
<dbReference type="Gene3D" id="2.130.10.10">
    <property type="entry name" value="YVTN repeat-like/Quinoprotein amine dehydrogenase"/>
    <property type="match status" value="1"/>
</dbReference>
<organism evidence="2 3">
    <name type="scientific">Helobdella robusta</name>
    <name type="common">Californian leech</name>
    <dbReference type="NCBI Taxonomy" id="6412"/>
    <lineage>
        <taxon>Eukaryota</taxon>
        <taxon>Metazoa</taxon>
        <taxon>Spiralia</taxon>
        <taxon>Lophotrochozoa</taxon>
        <taxon>Annelida</taxon>
        <taxon>Clitellata</taxon>
        <taxon>Hirudinea</taxon>
        <taxon>Rhynchobdellida</taxon>
        <taxon>Glossiphoniidae</taxon>
        <taxon>Helobdella</taxon>
    </lineage>
</organism>
<dbReference type="EMBL" id="AMQM01003485">
    <property type="status" value="NOT_ANNOTATED_CDS"/>
    <property type="molecule type" value="Genomic_DNA"/>
</dbReference>
<dbReference type="Proteomes" id="UP000015101">
    <property type="component" value="Unassembled WGS sequence"/>
</dbReference>
<proteinExistence type="predicted"/>
<dbReference type="InParanoid" id="T1G2A1"/>
<sequence>MSFSQSLSHCQFYYVDKFIIIASGNEIVLYSYHIDNIKSDLKRQITNSKYKQIKTIKMSEFQNISAFSAVNSFYSYIGLCCGSNKSIAVIDFNVGSVITQKSNTHERCIHTIEQFTEPNNGSSSDHQYNLFLTSAASDCIKLWDLRTREFST</sequence>
<dbReference type="PANTHER" id="PTHR44525">
    <property type="entry name" value="WD REPEAT-CONTAINING PROTEIN 27"/>
    <property type="match status" value="1"/>
</dbReference>
<dbReference type="HOGENOM" id="CLU_1763004_0_0_1"/>
<dbReference type="InterPro" id="IPR036322">
    <property type="entry name" value="WD40_repeat_dom_sf"/>
</dbReference>
<dbReference type="SUPFAM" id="SSF50978">
    <property type="entry name" value="WD40 repeat-like"/>
    <property type="match status" value="1"/>
</dbReference>
<reference evidence="3" key="1">
    <citation type="submission" date="2012-12" db="EMBL/GenBank/DDBJ databases">
        <authorList>
            <person name="Hellsten U."/>
            <person name="Grimwood J."/>
            <person name="Chapman J.A."/>
            <person name="Shapiro H."/>
            <person name="Aerts A."/>
            <person name="Otillar R.P."/>
            <person name="Terry A.Y."/>
            <person name="Boore J.L."/>
            <person name="Simakov O."/>
            <person name="Marletaz F."/>
            <person name="Cho S.-J."/>
            <person name="Edsinger-Gonzales E."/>
            <person name="Havlak P."/>
            <person name="Kuo D.-H."/>
            <person name="Larsson T."/>
            <person name="Lv J."/>
            <person name="Arendt D."/>
            <person name="Savage R."/>
            <person name="Osoegawa K."/>
            <person name="de Jong P."/>
            <person name="Lindberg D.R."/>
            <person name="Seaver E.C."/>
            <person name="Weisblat D.A."/>
            <person name="Putnam N.H."/>
            <person name="Grigoriev I.V."/>
            <person name="Rokhsar D.S."/>
        </authorList>
    </citation>
    <scope>NUCLEOTIDE SEQUENCE</scope>
</reference>
<protein>
    <recommendedName>
        <fullName evidence="4">WD repeat-containing protein 27</fullName>
    </recommendedName>
</protein>
<dbReference type="eggNOG" id="KOG0266">
    <property type="taxonomic scope" value="Eukaryota"/>
</dbReference>
<dbReference type="EMBL" id="KB096183">
    <property type="protein sequence ID" value="ESO07617.1"/>
    <property type="molecule type" value="Genomic_DNA"/>
</dbReference>
<dbReference type="InterPro" id="IPR042411">
    <property type="entry name" value="WDR27"/>
</dbReference>
<dbReference type="AlphaFoldDB" id="T1G2A1"/>
<evidence type="ECO:0008006" key="4">
    <source>
        <dbReference type="Google" id="ProtNLM"/>
    </source>
</evidence>
<dbReference type="CTD" id="20215199"/>
<dbReference type="KEGG" id="hro:HELRODRAFT_75787"/>
<accession>T1G2A1</accession>
<keyword evidence="3" id="KW-1185">Reference proteome</keyword>
<evidence type="ECO:0000313" key="3">
    <source>
        <dbReference type="Proteomes" id="UP000015101"/>
    </source>
</evidence>
<dbReference type="OMA" id="NTHERCI"/>
<dbReference type="GeneID" id="20215199"/>
<dbReference type="OrthoDB" id="20669at2759"/>
<dbReference type="STRING" id="6412.T1G2A1"/>
<dbReference type="PANTHER" id="PTHR44525:SF1">
    <property type="entry name" value="WD REPEAT-CONTAINING PROTEIN 27"/>
    <property type="match status" value="1"/>
</dbReference>